<evidence type="ECO:0000313" key="1">
    <source>
        <dbReference type="EMBL" id="OZI16230.1"/>
    </source>
</evidence>
<comment type="caution">
    <text evidence="1">The sequence shown here is derived from an EMBL/GenBank/DDBJ whole genome shotgun (WGS) entry which is preliminary data.</text>
</comment>
<gene>
    <name evidence="1" type="ORF">CAL19_16160</name>
</gene>
<keyword evidence="2" id="KW-1185">Reference proteome</keyword>
<accession>A0A261QV45</accession>
<dbReference type="EMBL" id="NEVK01000008">
    <property type="protein sequence ID" value="OZI16230.1"/>
    <property type="molecule type" value="Genomic_DNA"/>
</dbReference>
<protein>
    <submittedName>
        <fullName evidence="1">Uncharacterized protein</fullName>
    </submittedName>
</protein>
<evidence type="ECO:0000313" key="2">
    <source>
        <dbReference type="Proteomes" id="UP000216947"/>
    </source>
</evidence>
<sequence>MGVVGWLFDGRDKGYGGNLVSVGDGLQGELEVLRQGFVAMAGRKNARVRTMYVNEKLKAEIVTEILAHD</sequence>
<organism evidence="1 2">
    <name type="scientific">Bordetella genomosp. 7</name>
    <dbReference type="NCBI Taxonomy" id="1416805"/>
    <lineage>
        <taxon>Bacteria</taxon>
        <taxon>Pseudomonadati</taxon>
        <taxon>Pseudomonadota</taxon>
        <taxon>Betaproteobacteria</taxon>
        <taxon>Burkholderiales</taxon>
        <taxon>Alcaligenaceae</taxon>
        <taxon>Bordetella</taxon>
    </lineage>
</organism>
<name>A0A261QV45_9BORD</name>
<dbReference type="AlphaFoldDB" id="A0A261QV45"/>
<proteinExistence type="predicted"/>
<dbReference type="Proteomes" id="UP000216947">
    <property type="component" value="Unassembled WGS sequence"/>
</dbReference>
<reference evidence="2" key="1">
    <citation type="submission" date="2017-05" db="EMBL/GenBank/DDBJ databases">
        <title>Complete and WGS of Bordetella genogroups.</title>
        <authorList>
            <person name="Spilker T."/>
            <person name="Lipuma J."/>
        </authorList>
    </citation>
    <scope>NUCLEOTIDE SEQUENCE [LARGE SCALE GENOMIC DNA]</scope>
    <source>
        <strain evidence="2">AU18089</strain>
    </source>
</reference>